<dbReference type="PANTHER" id="PTHR36578">
    <property type="entry name" value="CHROMOSOME 15, WHOLE GENOME SHOTGUN SEQUENCE"/>
    <property type="match status" value="1"/>
</dbReference>
<dbReference type="InParanoid" id="A0A1Y2LU63"/>
<gene>
    <name evidence="2" type="ORF">B5807_07326</name>
</gene>
<evidence type="ECO:0008006" key="4">
    <source>
        <dbReference type="Google" id="ProtNLM"/>
    </source>
</evidence>
<sequence length="363" mass="38410">MRYAFAASAILGAVAAAPQLINIDAALDVPTPTVLGPELAAATPNAISYNPVVASASAAAVIQTEGVNKRDGCAVQPGGAGPLPGSGSVADYTDPNGVLRQNAQGAATPAGYTQSFKDKTGSSQQIGYLTYKNIDSGKYDVQACADFCDSEKYCLGFNIYYERDPSMDPAAACPNPVPITNVKCSIYGYNVAEKAATNQGQWRGPQDANGESFNVVIVGSNGYSKNSKSLPKIADFNDGVALPAAINAPLDGGHDTYAGMKLFNNNPYDPSLCAAACESQTAYNKKYPAKDGSYKTCNFFTSYVLTQNDIPLGTYCAFYTRSWDPSYATNTGYYYGQDVYKVVYADSYALTTVDPPVWPASQN</sequence>
<dbReference type="EMBL" id="KZ107848">
    <property type="protein sequence ID" value="OSS47340.1"/>
    <property type="molecule type" value="Genomic_DNA"/>
</dbReference>
<evidence type="ECO:0000313" key="2">
    <source>
        <dbReference type="EMBL" id="OSS47340.1"/>
    </source>
</evidence>
<name>A0A1Y2LU63_EPING</name>
<protein>
    <recommendedName>
        <fullName evidence="4">Apple domain-containing protein</fullName>
    </recommendedName>
</protein>
<proteinExistence type="predicted"/>
<feature type="chain" id="PRO_5012643900" description="Apple domain-containing protein" evidence="1">
    <location>
        <begin position="17"/>
        <end position="363"/>
    </location>
</feature>
<evidence type="ECO:0000256" key="1">
    <source>
        <dbReference type="SAM" id="SignalP"/>
    </source>
</evidence>
<dbReference type="OMA" id="AQTEYNA"/>
<dbReference type="STRING" id="105696.A0A1Y2LU63"/>
<dbReference type="PANTHER" id="PTHR36578:SF1">
    <property type="entry name" value="APPLE DOMAIN-CONTAINING PROTEIN"/>
    <property type="match status" value="1"/>
</dbReference>
<dbReference type="Proteomes" id="UP000193240">
    <property type="component" value="Unassembled WGS sequence"/>
</dbReference>
<keyword evidence="3" id="KW-1185">Reference proteome</keyword>
<accession>A0A1Y2LU63</accession>
<organism evidence="2 3">
    <name type="scientific">Epicoccum nigrum</name>
    <name type="common">Soil fungus</name>
    <name type="synonym">Epicoccum purpurascens</name>
    <dbReference type="NCBI Taxonomy" id="105696"/>
    <lineage>
        <taxon>Eukaryota</taxon>
        <taxon>Fungi</taxon>
        <taxon>Dikarya</taxon>
        <taxon>Ascomycota</taxon>
        <taxon>Pezizomycotina</taxon>
        <taxon>Dothideomycetes</taxon>
        <taxon>Pleosporomycetidae</taxon>
        <taxon>Pleosporales</taxon>
        <taxon>Pleosporineae</taxon>
        <taxon>Didymellaceae</taxon>
        <taxon>Epicoccum</taxon>
    </lineage>
</organism>
<evidence type="ECO:0000313" key="3">
    <source>
        <dbReference type="Proteomes" id="UP000193240"/>
    </source>
</evidence>
<keyword evidence="1" id="KW-0732">Signal</keyword>
<reference evidence="2 3" key="1">
    <citation type="journal article" date="2017" name="Genome Announc.">
        <title>Genome sequence of the saprophytic ascomycete Epicoccum nigrum ICMP 19927 strain isolated from New Zealand.</title>
        <authorList>
            <person name="Fokin M."/>
            <person name="Fleetwood D."/>
            <person name="Weir B.S."/>
            <person name="Villas-Boas S.G."/>
        </authorList>
    </citation>
    <scope>NUCLEOTIDE SEQUENCE [LARGE SCALE GENOMIC DNA]</scope>
    <source>
        <strain evidence="2 3">ICMP 19927</strain>
    </source>
</reference>
<dbReference type="AlphaFoldDB" id="A0A1Y2LU63"/>
<feature type="signal peptide" evidence="1">
    <location>
        <begin position="1"/>
        <end position="16"/>
    </location>
</feature>